<dbReference type="InterPro" id="IPR001958">
    <property type="entry name" value="Tet-R_TetA/multi-R_MdtG-like"/>
</dbReference>
<dbReference type="EMBL" id="QICH01000003">
    <property type="protein sequence ID" value="PXF62543.1"/>
    <property type="molecule type" value="Genomic_DNA"/>
</dbReference>
<keyword evidence="11" id="KW-1185">Reference proteome</keyword>
<dbReference type="SUPFAM" id="SSF103473">
    <property type="entry name" value="MFS general substrate transporter"/>
    <property type="match status" value="1"/>
</dbReference>
<gene>
    <name evidence="10" type="ORF">DL796_09380</name>
</gene>
<sequence>MTKQKAVWVLTSVMLLSVLGTAGIALPYPVLAPYFLDSPPNDLTHFMGIHPKILLGFSLAFYPLGLLIGNIFVGALSDSYGRRKVLLITLLGSTVGYLFTALAIYYESFIAFSLARLLTGVCEGNMSIARAIAAELHPHIERTKAISMSYAANYAGWMIGPIAGGFLVVYGVASVFLIAAAGIAVALVLVFLTIERSQEAKDTSMLRFWTVIRRNNSLTLLKDKNILPIFWFYFLYTMGLNAFYDFYPVWFVDYLDEGSKTIAWATVALTACMIIVSSFFVDKLNARYGEIKLIIVGSSLLCLSFIGQPFIEMELVYIVFATIGVFIAIANGMVPTYLSKYFGHLGQGKVMGLQTTTFCVANVLVASLGGPLSILSSRWVILAGAGLVFLSILVMIKTRKRQQAMIDKHTEEQETLAL</sequence>
<dbReference type="PANTHER" id="PTHR43124:SF3">
    <property type="entry name" value="CHLORAMPHENICOL EFFLUX PUMP RV0191"/>
    <property type="match status" value="1"/>
</dbReference>
<evidence type="ECO:0000256" key="4">
    <source>
        <dbReference type="ARBA" id="ARBA00022475"/>
    </source>
</evidence>
<name>A0A318D183_9GAMM</name>
<feature type="transmembrane region" description="Helical" evidence="8">
    <location>
        <begin position="167"/>
        <end position="192"/>
    </location>
</feature>
<feature type="transmembrane region" description="Helical" evidence="8">
    <location>
        <begin position="262"/>
        <end position="281"/>
    </location>
</feature>
<dbReference type="InterPro" id="IPR011701">
    <property type="entry name" value="MFS"/>
</dbReference>
<evidence type="ECO:0000313" key="11">
    <source>
        <dbReference type="Proteomes" id="UP000247689"/>
    </source>
</evidence>
<evidence type="ECO:0000259" key="9">
    <source>
        <dbReference type="PROSITE" id="PS50850"/>
    </source>
</evidence>
<dbReference type="PROSITE" id="PS50850">
    <property type="entry name" value="MFS"/>
    <property type="match status" value="1"/>
</dbReference>
<evidence type="ECO:0000256" key="3">
    <source>
        <dbReference type="ARBA" id="ARBA00007520"/>
    </source>
</evidence>
<dbReference type="InterPro" id="IPR005829">
    <property type="entry name" value="Sugar_transporter_CS"/>
</dbReference>
<feature type="transmembrane region" description="Helical" evidence="8">
    <location>
        <begin position="350"/>
        <end position="370"/>
    </location>
</feature>
<evidence type="ECO:0000256" key="7">
    <source>
        <dbReference type="ARBA" id="ARBA00023136"/>
    </source>
</evidence>
<dbReference type="GO" id="GO:0005886">
    <property type="term" value="C:plasma membrane"/>
    <property type="evidence" value="ECO:0007669"/>
    <property type="project" value="UniProtKB-SubCell"/>
</dbReference>
<reference evidence="10 11" key="1">
    <citation type="submission" date="2018-05" db="EMBL/GenBank/DDBJ databases">
        <title>Kangiella spongicola genome sequence.</title>
        <authorList>
            <person name="Maclea K.S."/>
            <person name="Goen A.E."/>
            <person name="Kelley C."/>
            <person name="Underriner A."/>
            <person name="Silverwood T."/>
            <person name="Trachtenberg A.M."/>
        </authorList>
    </citation>
    <scope>NUCLEOTIDE SEQUENCE [LARGE SCALE GENOMIC DNA]</scope>
    <source>
        <strain evidence="10 11">ATCC BAA-2076</strain>
    </source>
</reference>
<feature type="transmembrane region" description="Helical" evidence="8">
    <location>
        <begin position="85"/>
        <end position="106"/>
    </location>
</feature>
<dbReference type="PANTHER" id="PTHR43124">
    <property type="entry name" value="PURINE EFFLUX PUMP PBUE"/>
    <property type="match status" value="1"/>
</dbReference>
<evidence type="ECO:0000256" key="6">
    <source>
        <dbReference type="ARBA" id="ARBA00022989"/>
    </source>
</evidence>
<comment type="similarity">
    <text evidence="3">Belongs to the major facilitator superfamily. TCR/Tet family.</text>
</comment>
<keyword evidence="7 8" id="KW-0472">Membrane</keyword>
<feature type="transmembrane region" description="Helical" evidence="8">
    <location>
        <begin position="317"/>
        <end position="338"/>
    </location>
</feature>
<protein>
    <submittedName>
        <fullName evidence="10">MFS transporter</fullName>
    </submittedName>
</protein>
<feature type="transmembrane region" description="Helical" evidence="8">
    <location>
        <begin position="376"/>
        <end position="396"/>
    </location>
</feature>
<evidence type="ECO:0000256" key="1">
    <source>
        <dbReference type="ARBA" id="ARBA00003279"/>
    </source>
</evidence>
<evidence type="ECO:0000313" key="10">
    <source>
        <dbReference type="EMBL" id="PXF62543.1"/>
    </source>
</evidence>
<evidence type="ECO:0000256" key="8">
    <source>
        <dbReference type="SAM" id="Phobius"/>
    </source>
</evidence>
<dbReference type="PRINTS" id="PR01035">
    <property type="entry name" value="TCRTETA"/>
</dbReference>
<dbReference type="GO" id="GO:0022857">
    <property type="term" value="F:transmembrane transporter activity"/>
    <property type="evidence" value="ECO:0007669"/>
    <property type="project" value="InterPro"/>
</dbReference>
<dbReference type="PROSITE" id="PS00216">
    <property type="entry name" value="SUGAR_TRANSPORT_1"/>
    <property type="match status" value="1"/>
</dbReference>
<dbReference type="Proteomes" id="UP000247689">
    <property type="component" value="Unassembled WGS sequence"/>
</dbReference>
<proteinExistence type="inferred from homology"/>
<comment type="caution">
    <text evidence="10">The sequence shown here is derived from an EMBL/GenBank/DDBJ whole genome shotgun (WGS) entry which is preliminary data.</text>
</comment>
<dbReference type="InterPro" id="IPR020846">
    <property type="entry name" value="MFS_dom"/>
</dbReference>
<feature type="domain" description="Major facilitator superfamily (MFS) profile" evidence="9">
    <location>
        <begin position="6"/>
        <end position="403"/>
    </location>
</feature>
<dbReference type="AlphaFoldDB" id="A0A318D183"/>
<keyword evidence="5 8" id="KW-0812">Transmembrane</keyword>
<dbReference type="InterPro" id="IPR036259">
    <property type="entry name" value="MFS_trans_sf"/>
</dbReference>
<evidence type="ECO:0000256" key="2">
    <source>
        <dbReference type="ARBA" id="ARBA00004651"/>
    </source>
</evidence>
<dbReference type="Pfam" id="PF07690">
    <property type="entry name" value="MFS_1"/>
    <property type="match status" value="1"/>
</dbReference>
<dbReference type="InterPro" id="IPR050189">
    <property type="entry name" value="MFS_Efflux_Transporters"/>
</dbReference>
<keyword evidence="6 8" id="KW-1133">Transmembrane helix</keyword>
<accession>A0A318D183</accession>
<dbReference type="OrthoDB" id="9814303at2"/>
<dbReference type="RefSeq" id="WP_110201452.1">
    <property type="nucleotide sequence ID" value="NZ_QICH01000003.1"/>
</dbReference>
<evidence type="ECO:0000256" key="5">
    <source>
        <dbReference type="ARBA" id="ARBA00022692"/>
    </source>
</evidence>
<comment type="function">
    <text evidence="1">Resistance to tetracycline by an active tetracycline efflux. This is an energy-dependent process that decreases the accumulation of the antibiotic in whole cells. This protein functions as a metal-tetracycline/H(+) antiporter.</text>
</comment>
<comment type="subcellular location">
    <subcellularLocation>
        <location evidence="2">Cell membrane</location>
        <topology evidence="2">Multi-pass membrane protein</topology>
    </subcellularLocation>
</comment>
<dbReference type="Gene3D" id="1.20.1250.20">
    <property type="entry name" value="MFS general substrate transporter like domains"/>
    <property type="match status" value="1"/>
</dbReference>
<feature type="transmembrane region" description="Helical" evidence="8">
    <location>
        <begin position="230"/>
        <end position="250"/>
    </location>
</feature>
<feature type="transmembrane region" description="Helical" evidence="8">
    <location>
        <begin position="49"/>
        <end position="73"/>
    </location>
</feature>
<keyword evidence="4" id="KW-1003">Cell membrane</keyword>
<feature type="transmembrane region" description="Helical" evidence="8">
    <location>
        <begin position="293"/>
        <end position="311"/>
    </location>
</feature>
<organism evidence="10 11">
    <name type="scientific">Kangiella spongicola</name>
    <dbReference type="NCBI Taxonomy" id="796379"/>
    <lineage>
        <taxon>Bacteria</taxon>
        <taxon>Pseudomonadati</taxon>
        <taxon>Pseudomonadota</taxon>
        <taxon>Gammaproteobacteria</taxon>
        <taxon>Kangiellales</taxon>
        <taxon>Kangiellaceae</taxon>
        <taxon>Kangiella</taxon>
    </lineage>
</organism>